<name>A0A9F5N731_PYTBI</name>
<keyword evidence="3" id="KW-0067">ATP-binding</keyword>
<dbReference type="InterPro" id="IPR000048">
    <property type="entry name" value="IQ_motif_EF-hand-BS"/>
</dbReference>
<evidence type="ECO:0000256" key="1">
    <source>
        <dbReference type="ARBA" id="ARBA00008314"/>
    </source>
</evidence>
<sequence>PSNVLPILESFGNAKTVLNDNSSRLGKFLQVHLKHGFIVGTLISQYLLEKSRVVFQGCGERSFHVFYELLAGLPTEQKEKLYLQEPETYFYLNQGRTCKVSGKYDDQDFLVLIKALQMIGLSEDQLTSIWAVLAGILQLGNICFTSFEKESFEPVVIPSETEIQIVAKLLHVSADLLHRAITHRVTETRYDQILTPLSVESAIDARDSIAKVLYSQLFDWLLLKINEWLAPLEMDSTVGIVDMHGFEDLGMNSLEQLCINFANEHLQHFFHQIVVTQEEEEYTQEDLLWSPVSKMPSELCLDLVAAKPHGILHILDEQTLLSQATDHTFLQKCHYRHANNRWYVKPNLPLPIFTVQHYAGPVTYQVHKFLNKNHDQLRPEILDIFSQSHLKLVSSLFQNVREQQINQRESHSRVQRLKHQASTLVSRFQQSLQDLITKLERSHVFFVQCIKPNSKKVPNTFDTEYVACQLRHLGILEAVCIRKGGYPIRISFHHFLTRYGVLAGQGPSCLQKRDGCAAVLSQVVGDISGLYQIGVTKVFLKEKARQMLERQRNQKLTWAIVTLQRNLRGLINRRQFQVFRQKITVIQAHFRGHLARKRYQRLKKTLLQFGVAILVSGPLVHTMRHYKVIKLLTMREEDLI</sequence>
<dbReference type="Gene3D" id="1.10.10.820">
    <property type="match status" value="1"/>
</dbReference>
<keyword evidence="5" id="KW-0505">Motor protein</keyword>
<dbReference type="SMART" id="SM00242">
    <property type="entry name" value="MYSc"/>
    <property type="match status" value="1"/>
</dbReference>
<dbReference type="InterPro" id="IPR036961">
    <property type="entry name" value="Kinesin_motor_dom_sf"/>
</dbReference>
<keyword evidence="2" id="KW-0547">Nucleotide-binding</keyword>
<reference evidence="10" key="1">
    <citation type="submission" date="2025-08" db="UniProtKB">
        <authorList>
            <consortium name="RefSeq"/>
        </authorList>
    </citation>
    <scope>IDENTIFICATION</scope>
    <source>
        <tissue evidence="10">Liver</tissue>
    </source>
</reference>
<dbReference type="Pfam" id="PF00612">
    <property type="entry name" value="IQ"/>
    <property type="match status" value="2"/>
</dbReference>
<dbReference type="Gene3D" id="1.20.5.190">
    <property type="match status" value="1"/>
</dbReference>
<dbReference type="PROSITE" id="PS51456">
    <property type="entry name" value="MYOSIN_MOTOR"/>
    <property type="match status" value="1"/>
</dbReference>
<dbReference type="RefSeq" id="XP_025032303.1">
    <property type="nucleotide sequence ID" value="XM_025176535.1"/>
</dbReference>
<feature type="region of interest" description="Actin-binding" evidence="7">
    <location>
        <begin position="432"/>
        <end position="454"/>
    </location>
</feature>
<evidence type="ECO:0000256" key="7">
    <source>
        <dbReference type="PROSITE-ProRule" id="PRU00782"/>
    </source>
</evidence>
<dbReference type="PROSITE" id="PS50096">
    <property type="entry name" value="IQ"/>
    <property type="match status" value="2"/>
</dbReference>
<dbReference type="GO" id="GO:0003779">
    <property type="term" value="F:actin binding"/>
    <property type="evidence" value="ECO:0007669"/>
    <property type="project" value="UniProtKB-KW"/>
</dbReference>
<accession>A0A9F5N731</accession>
<evidence type="ECO:0000256" key="5">
    <source>
        <dbReference type="ARBA" id="ARBA00023175"/>
    </source>
</evidence>
<dbReference type="PRINTS" id="PR00193">
    <property type="entry name" value="MYOSINHEAVY"/>
</dbReference>
<keyword evidence="4 7" id="KW-0518">Myosin</keyword>
<dbReference type="AlphaFoldDB" id="A0A9F5N731"/>
<dbReference type="OrthoDB" id="9045534at2759"/>
<dbReference type="PANTHER" id="PTHR22692:SF16">
    <property type="entry name" value="MYOSIN XVB"/>
    <property type="match status" value="1"/>
</dbReference>
<comment type="caution">
    <text evidence="7">Lacks conserved residue(s) required for the propagation of feature annotation.</text>
</comment>
<keyword evidence="6 7" id="KW-0009">Actin-binding</keyword>
<dbReference type="OMA" id="INQRESH"/>
<dbReference type="InterPro" id="IPR027417">
    <property type="entry name" value="P-loop_NTPase"/>
</dbReference>
<dbReference type="Gene3D" id="1.20.120.720">
    <property type="entry name" value="Myosin VI head, motor domain, U50 subdomain"/>
    <property type="match status" value="1"/>
</dbReference>
<dbReference type="Gene3D" id="6.20.240.20">
    <property type="match status" value="1"/>
</dbReference>
<comment type="similarity">
    <text evidence="1 7">Belongs to the TRAFAC class myosin-kinesin ATPase superfamily. Myosin family.</text>
</comment>
<dbReference type="Proteomes" id="UP000695026">
    <property type="component" value="Unplaced"/>
</dbReference>
<dbReference type="InterPro" id="IPR051567">
    <property type="entry name" value="Unconventional_Myosin_ATPase"/>
</dbReference>
<dbReference type="PANTHER" id="PTHR22692">
    <property type="entry name" value="MYOSIN VII, XV"/>
    <property type="match status" value="1"/>
</dbReference>
<dbReference type="GO" id="GO:0005524">
    <property type="term" value="F:ATP binding"/>
    <property type="evidence" value="ECO:0007669"/>
    <property type="project" value="UniProtKB-KW"/>
</dbReference>
<dbReference type="SMART" id="SM00015">
    <property type="entry name" value="IQ"/>
    <property type="match status" value="2"/>
</dbReference>
<keyword evidence="9" id="KW-1185">Reference proteome</keyword>
<dbReference type="FunFam" id="1.10.10.820:FF:000001">
    <property type="entry name" value="Myosin heavy chain"/>
    <property type="match status" value="1"/>
</dbReference>
<proteinExistence type="inferred from homology"/>
<feature type="domain" description="Myosin motor" evidence="8">
    <location>
        <begin position="1"/>
        <end position="553"/>
    </location>
</feature>
<dbReference type="GO" id="GO:0016459">
    <property type="term" value="C:myosin complex"/>
    <property type="evidence" value="ECO:0007669"/>
    <property type="project" value="UniProtKB-KW"/>
</dbReference>
<feature type="non-terminal residue" evidence="10">
    <location>
        <position position="1"/>
    </location>
</feature>
<evidence type="ECO:0000313" key="10">
    <source>
        <dbReference type="RefSeq" id="XP_025032303.1"/>
    </source>
</evidence>
<evidence type="ECO:0000256" key="6">
    <source>
        <dbReference type="ARBA" id="ARBA00023203"/>
    </source>
</evidence>
<dbReference type="Gene3D" id="1.20.58.530">
    <property type="match status" value="1"/>
</dbReference>
<organism evidence="9 10">
    <name type="scientific">Python bivittatus</name>
    <name type="common">Burmese python</name>
    <name type="synonym">Python molurus bivittatus</name>
    <dbReference type="NCBI Taxonomy" id="176946"/>
    <lineage>
        <taxon>Eukaryota</taxon>
        <taxon>Metazoa</taxon>
        <taxon>Chordata</taxon>
        <taxon>Craniata</taxon>
        <taxon>Vertebrata</taxon>
        <taxon>Euteleostomi</taxon>
        <taxon>Lepidosauria</taxon>
        <taxon>Squamata</taxon>
        <taxon>Bifurcata</taxon>
        <taxon>Unidentata</taxon>
        <taxon>Episquamata</taxon>
        <taxon>Toxicofera</taxon>
        <taxon>Serpentes</taxon>
        <taxon>Henophidia</taxon>
        <taxon>Pythonidae</taxon>
        <taxon>Python</taxon>
    </lineage>
</organism>
<protein>
    <submittedName>
        <fullName evidence="10">Unconventional myosin-XV-like</fullName>
    </submittedName>
</protein>
<dbReference type="SUPFAM" id="SSF52540">
    <property type="entry name" value="P-loop containing nucleoside triphosphate hydrolases"/>
    <property type="match status" value="1"/>
</dbReference>
<gene>
    <name evidence="10" type="primary">LOC103053502</name>
</gene>
<dbReference type="InterPro" id="IPR001609">
    <property type="entry name" value="Myosin_head_motor_dom-like"/>
</dbReference>
<evidence type="ECO:0000259" key="8">
    <source>
        <dbReference type="PROSITE" id="PS51456"/>
    </source>
</evidence>
<evidence type="ECO:0000256" key="3">
    <source>
        <dbReference type="ARBA" id="ARBA00022840"/>
    </source>
</evidence>
<dbReference type="KEGG" id="pbi:103053502"/>
<dbReference type="CDD" id="cd23767">
    <property type="entry name" value="IQCD"/>
    <property type="match status" value="1"/>
</dbReference>
<dbReference type="GO" id="GO:0003774">
    <property type="term" value="F:cytoskeletal motor activity"/>
    <property type="evidence" value="ECO:0007669"/>
    <property type="project" value="InterPro"/>
</dbReference>
<evidence type="ECO:0000256" key="4">
    <source>
        <dbReference type="ARBA" id="ARBA00023123"/>
    </source>
</evidence>
<dbReference type="Pfam" id="PF00063">
    <property type="entry name" value="Myosin_head"/>
    <property type="match status" value="1"/>
</dbReference>
<dbReference type="Gene3D" id="3.40.850.10">
    <property type="entry name" value="Kinesin motor domain"/>
    <property type="match status" value="1"/>
</dbReference>
<evidence type="ECO:0000256" key="2">
    <source>
        <dbReference type="ARBA" id="ARBA00022741"/>
    </source>
</evidence>
<dbReference type="GeneID" id="103053502"/>
<evidence type="ECO:0000313" key="9">
    <source>
        <dbReference type="Proteomes" id="UP000695026"/>
    </source>
</evidence>